<feature type="region of interest" description="Disordered" evidence="2">
    <location>
        <begin position="409"/>
        <end position="680"/>
    </location>
</feature>
<feature type="region of interest" description="Disordered" evidence="2">
    <location>
        <begin position="333"/>
        <end position="384"/>
    </location>
</feature>
<evidence type="ECO:0000256" key="1">
    <source>
        <dbReference type="ARBA" id="ARBA00006159"/>
    </source>
</evidence>
<dbReference type="InterPro" id="IPR013719">
    <property type="entry name" value="RTT106/SPT16-like_middle_dom"/>
</dbReference>
<comment type="caution">
    <text evidence="4">The sequence shown here is derived from an EMBL/GenBank/DDBJ whole genome shotgun (WGS) entry which is preliminary data.</text>
</comment>
<proteinExistence type="inferred from homology"/>
<dbReference type="EMBL" id="JAAAJB010000124">
    <property type="protein sequence ID" value="KAG0265053.1"/>
    <property type="molecule type" value="Genomic_DNA"/>
</dbReference>
<reference evidence="4" key="1">
    <citation type="journal article" date="2020" name="Fungal Divers.">
        <title>Resolving the Mortierellaceae phylogeny through synthesis of multi-gene phylogenetics and phylogenomics.</title>
        <authorList>
            <person name="Vandepol N."/>
            <person name="Liber J."/>
            <person name="Desiro A."/>
            <person name="Na H."/>
            <person name="Kennedy M."/>
            <person name="Barry K."/>
            <person name="Grigoriev I.V."/>
            <person name="Miller A.N."/>
            <person name="O'Donnell K."/>
            <person name="Stajich J.E."/>
            <person name="Bonito G."/>
        </authorList>
    </citation>
    <scope>NUCLEOTIDE SEQUENCE</scope>
    <source>
        <strain evidence="4">BC1065</strain>
    </source>
</reference>
<gene>
    <name evidence="4" type="ORF">DFQ27_000848</name>
</gene>
<dbReference type="InterPro" id="IPR050454">
    <property type="entry name" value="RTT106/SSRP1_HistChap/FACT"/>
</dbReference>
<dbReference type="SMART" id="SM01287">
    <property type="entry name" value="Rtt106"/>
    <property type="match status" value="1"/>
</dbReference>
<feature type="compositionally biased region" description="Low complexity" evidence="2">
    <location>
        <begin position="345"/>
        <end position="373"/>
    </location>
</feature>
<dbReference type="PANTHER" id="PTHR45849">
    <property type="entry name" value="FACT COMPLEX SUBUNIT SSRP1"/>
    <property type="match status" value="1"/>
</dbReference>
<dbReference type="SUPFAM" id="SSF50729">
    <property type="entry name" value="PH domain-like"/>
    <property type="match status" value="1"/>
</dbReference>
<feature type="compositionally biased region" description="Acidic residues" evidence="2">
    <location>
        <begin position="604"/>
        <end position="680"/>
    </location>
</feature>
<organism evidence="4 5">
    <name type="scientific">Actinomortierella ambigua</name>
    <dbReference type="NCBI Taxonomy" id="1343610"/>
    <lineage>
        <taxon>Eukaryota</taxon>
        <taxon>Fungi</taxon>
        <taxon>Fungi incertae sedis</taxon>
        <taxon>Mucoromycota</taxon>
        <taxon>Mortierellomycotina</taxon>
        <taxon>Mortierellomycetes</taxon>
        <taxon>Mortierellales</taxon>
        <taxon>Mortierellaceae</taxon>
        <taxon>Actinomortierella</taxon>
    </lineage>
</organism>
<comment type="similarity">
    <text evidence="1">Belongs to the RTT106 family.</text>
</comment>
<sequence>MSDLIASLIDDQSLASAVKALARSSPEADQVLTRLLTHFQHKLLQQQEQYGSTLSEPNAKRMRLDGSSPFSSSTPSSPATAAATVATLHTTSAPTWPVPASKDLGPAIYSTGPVSFLHPFRKKLALRFHQKEVALVQSPTATSPTEVVLAAAPWTALYRVIAVPFLERATKQTAVLLFFRHEAVPTPKDAIWAVTVADDGKDFALTCATEHLGLLDLTTDLRDKVLSKRPDAVLVALITQCLEVNNHISNNNNSNNDNNNNSGYEIVANQSPPFPNFSAHLKSSQGTIYLLPKGILFAFKKPIIYLPATKIDAIGFHSIVSRTFDVEIVVSEDASPEDCEGVPPSTTNSSMITNTTTTNHSGGNSNTSNSNSGRPQSRRSIGFGMIDTKEFAKLEDWIKRSGIRDRSMSEDLKAKDKAPISSKKRERIDGDDDDGEGGDDNYQGSDEEGNDVKKAAMNGVKLDKGNKGKGKAVVQQHRDDDSDDDEDDEDFAPESEDEDMVEEYDSEAIGSDNDDHEMESATTTTTAAAAASASSTRAPASTSSSAGSSRHRAARQEEDDGESLGEDTDEDDEEDDELEEEEEEEEEEDGEDEEEKDEVHAAEDAEDEEEEDEDENAANNEQDDQDSVDLGAEGDEDGEGPAEEDEEELRSDEGEEMEEDDIEDVEDEEEEDEIDELEDD</sequence>
<evidence type="ECO:0000313" key="4">
    <source>
        <dbReference type="EMBL" id="KAG0265053.1"/>
    </source>
</evidence>
<evidence type="ECO:0000259" key="3">
    <source>
        <dbReference type="SMART" id="SM01287"/>
    </source>
</evidence>
<dbReference type="InterPro" id="IPR011993">
    <property type="entry name" value="PH-like_dom_sf"/>
</dbReference>
<dbReference type="Pfam" id="PF08512">
    <property type="entry name" value="Rttp106-like_middle"/>
    <property type="match status" value="1"/>
</dbReference>
<keyword evidence="5" id="KW-1185">Reference proteome</keyword>
<feature type="compositionally biased region" description="Acidic residues" evidence="2">
    <location>
        <begin position="481"/>
        <end position="517"/>
    </location>
</feature>
<dbReference type="Gene3D" id="2.30.29.30">
    <property type="entry name" value="Pleckstrin-homology domain (PH domain)/Phosphotyrosine-binding domain (PTB)"/>
    <property type="match status" value="1"/>
</dbReference>
<dbReference type="GO" id="GO:0031491">
    <property type="term" value="F:nucleosome binding"/>
    <property type="evidence" value="ECO:0007669"/>
    <property type="project" value="TreeGrafter"/>
</dbReference>
<feature type="compositionally biased region" description="Acidic residues" evidence="2">
    <location>
        <begin position="429"/>
        <end position="449"/>
    </location>
</feature>
<feature type="region of interest" description="Disordered" evidence="2">
    <location>
        <begin position="49"/>
        <end position="78"/>
    </location>
</feature>
<dbReference type="GO" id="GO:0042393">
    <property type="term" value="F:histone binding"/>
    <property type="evidence" value="ECO:0007669"/>
    <property type="project" value="TreeGrafter"/>
</dbReference>
<feature type="compositionally biased region" description="Acidic residues" evidence="2">
    <location>
        <begin position="557"/>
        <end position="596"/>
    </location>
</feature>
<feature type="compositionally biased region" description="Low complexity" evidence="2">
    <location>
        <begin position="520"/>
        <end position="548"/>
    </location>
</feature>
<evidence type="ECO:0000256" key="2">
    <source>
        <dbReference type="SAM" id="MobiDB-lite"/>
    </source>
</evidence>
<dbReference type="AlphaFoldDB" id="A0A9P6U8E9"/>
<feature type="compositionally biased region" description="Basic and acidic residues" evidence="2">
    <location>
        <begin position="409"/>
        <end position="418"/>
    </location>
</feature>
<dbReference type="OrthoDB" id="75754at2759"/>
<name>A0A9P6U8E9_9FUNG</name>
<protein>
    <recommendedName>
        <fullName evidence="3">Histone chaperone RTT106/FACT complex subunit SPT16-like middle domain-containing protein</fullName>
    </recommendedName>
</protein>
<dbReference type="PANTHER" id="PTHR45849:SF3">
    <property type="entry name" value="HISTONE CHAPERONE RTT106"/>
    <property type="match status" value="1"/>
</dbReference>
<dbReference type="Proteomes" id="UP000807716">
    <property type="component" value="Unassembled WGS sequence"/>
</dbReference>
<feature type="compositionally biased region" description="Low complexity" evidence="2">
    <location>
        <begin position="67"/>
        <end position="78"/>
    </location>
</feature>
<evidence type="ECO:0000313" key="5">
    <source>
        <dbReference type="Proteomes" id="UP000807716"/>
    </source>
</evidence>
<feature type="domain" description="Histone chaperone RTT106/FACT complex subunit SPT16-like middle" evidence="3">
    <location>
        <begin position="274"/>
        <end position="408"/>
    </location>
</feature>
<accession>A0A9P6U8E9</accession>